<evidence type="ECO:0000313" key="12">
    <source>
        <dbReference type="EMBL" id="UUY02683.1"/>
    </source>
</evidence>
<gene>
    <name evidence="12" type="ORF">LRS13_18620</name>
</gene>
<dbReference type="Gene3D" id="3.40.50.720">
    <property type="entry name" value="NAD(P)-binding Rossmann-like Domain"/>
    <property type="match status" value="2"/>
</dbReference>
<evidence type="ECO:0000256" key="1">
    <source>
        <dbReference type="ARBA" id="ARBA00004127"/>
    </source>
</evidence>
<feature type="transmembrane region" description="Helical" evidence="9">
    <location>
        <begin position="91"/>
        <end position="116"/>
    </location>
</feature>
<evidence type="ECO:0000256" key="4">
    <source>
        <dbReference type="ARBA" id="ARBA00022692"/>
    </source>
</evidence>
<evidence type="ECO:0000256" key="3">
    <source>
        <dbReference type="ARBA" id="ARBA00022448"/>
    </source>
</evidence>
<dbReference type="Proteomes" id="UP001058860">
    <property type="component" value="Chromosome"/>
</dbReference>
<dbReference type="PROSITE" id="PS51201">
    <property type="entry name" value="RCK_N"/>
    <property type="match status" value="1"/>
</dbReference>
<dbReference type="InterPro" id="IPR036291">
    <property type="entry name" value="NAD(P)-bd_dom_sf"/>
</dbReference>
<dbReference type="SUPFAM" id="SSF51735">
    <property type="entry name" value="NAD(P)-binding Rossmann-fold domains"/>
    <property type="match status" value="1"/>
</dbReference>
<evidence type="ECO:0000256" key="2">
    <source>
        <dbReference type="ARBA" id="ARBA00008577"/>
    </source>
</evidence>
<dbReference type="RefSeq" id="WP_353863207.1">
    <property type="nucleotide sequence ID" value="NZ_CP088295.1"/>
</dbReference>
<reference evidence="13" key="1">
    <citation type="submission" date="2021-11" db="EMBL/GenBank/DDBJ databases">
        <title>Cultivation dependent microbiological survey of springs from the worlds oldest radium mine currently devoted to the extraction of radon-saturated water.</title>
        <authorList>
            <person name="Kapinusova G."/>
            <person name="Smrhova T."/>
            <person name="Strejcek M."/>
            <person name="Suman J."/>
            <person name="Jani K."/>
            <person name="Pajer P."/>
            <person name="Uhlik O."/>
        </authorList>
    </citation>
    <scope>NUCLEOTIDE SEQUENCE [LARGE SCALE GENOMIC DNA]</scope>
    <source>
        <strain evidence="13">J379</strain>
    </source>
</reference>
<dbReference type="InterPro" id="IPR044849">
    <property type="entry name" value="CASTOR/POLLUX/SYM8-like"/>
</dbReference>
<evidence type="ECO:0000256" key="6">
    <source>
        <dbReference type="ARBA" id="ARBA00023065"/>
    </source>
</evidence>
<name>A0ABY5PDI0_9ACTN</name>
<dbReference type="Pfam" id="PF06241">
    <property type="entry name" value="Castor_Poll_mid"/>
    <property type="match status" value="1"/>
</dbReference>
<accession>A0ABY5PDI0</accession>
<keyword evidence="8" id="KW-0407">Ion channel</keyword>
<comment type="subcellular location">
    <subcellularLocation>
        <location evidence="1">Endomembrane system</location>
        <topology evidence="1">Multi-pass membrane protein</topology>
    </subcellularLocation>
</comment>
<evidence type="ECO:0000256" key="7">
    <source>
        <dbReference type="ARBA" id="ARBA00023136"/>
    </source>
</evidence>
<evidence type="ECO:0000256" key="8">
    <source>
        <dbReference type="ARBA" id="ARBA00023303"/>
    </source>
</evidence>
<evidence type="ECO:0000256" key="5">
    <source>
        <dbReference type="ARBA" id="ARBA00022989"/>
    </source>
</evidence>
<dbReference type="PANTHER" id="PTHR31563">
    <property type="entry name" value="ION CHANNEL POLLUX-RELATED"/>
    <property type="match status" value="1"/>
</dbReference>
<keyword evidence="3" id="KW-0813">Transport</keyword>
<feature type="transmembrane region" description="Helical" evidence="9">
    <location>
        <begin position="33"/>
        <end position="57"/>
    </location>
</feature>
<organism evidence="12 13">
    <name type="scientific">Svornostia abyssi</name>
    <dbReference type="NCBI Taxonomy" id="2898438"/>
    <lineage>
        <taxon>Bacteria</taxon>
        <taxon>Bacillati</taxon>
        <taxon>Actinomycetota</taxon>
        <taxon>Thermoleophilia</taxon>
        <taxon>Solirubrobacterales</taxon>
        <taxon>Baekduiaceae</taxon>
        <taxon>Svornostia</taxon>
    </lineage>
</organism>
<dbReference type="InterPro" id="IPR010420">
    <property type="entry name" value="CASTOR/POLLUX/SYM8_dom"/>
</dbReference>
<feature type="domain" description="RCK N-terminal" evidence="10">
    <location>
        <begin position="133"/>
        <end position="272"/>
    </location>
</feature>
<evidence type="ECO:0000256" key="9">
    <source>
        <dbReference type="SAM" id="Phobius"/>
    </source>
</evidence>
<dbReference type="EMBL" id="CP088295">
    <property type="protein sequence ID" value="UUY02683.1"/>
    <property type="molecule type" value="Genomic_DNA"/>
</dbReference>
<keyword evidence="13" id="KW-1185">Reference proteome</keyword>
<feature type="domain" description="RCK C-terminal" evidence="11">
    <location>
        <begin position="292"/>
        <end position="377"/>
    </location>
</feature>
<dbReference type="InterPro" id="IPR006037">
    <property type="entry name" value="RCK_C"/>
</dbReference>
<proteinExistence type="inferred from homology"/>
<keyword evidence="6" id="KW-0406">Ion transport</keyword>
<dbReference type="PANTHER" id="PTHR31563:SF10">
    <property type="entry name" value="ION CHANNEL POLLUX-RELATED"/>
    <property type="match status" value="1"/>
</dbReference>
<evidence type="ECO:0000259" key="11">
    <source>
        <dbReference type="PROSITE" id="PS51202"/>
    </source>
</evidence>
<dbReference type="PROSITE" id="PS51202">
    <property type="entry name" value="RCK_C"/>
    <property type="match status" value="1"/>
</dbReference>
<protein>
    <recommendedName>
        <fullName evidence="14">Potassium transporter TrkA</fullName>
    </recommendedName>
</protein>
<evidence type="ECO:0008006" key="14">
    <source>
        <dbReference type="Google" id="ProtNLM"/>
    </source>
</evidence>
<evidence type="ECO:0000259" key="10">
    <source>
        <dbReference type="PROSITE" id="PS51201"/>
    </source>
</evidence>
<dbReference type="InterPro" id="IPR003148">
    <property type="entry name" value="RCK_N"/>
</dbReference>
<keyword evidence="5 9" id="KW-1133">Transmembrane helix</keyword>
<comment type="similarity">
    <text evidence="2">Belongs to the castor/pollux (TC 1.A.1.23) family.</text>
</comment>
<sequence length="639" mass="68656">MAPISAAPPRRVTLRDRLRYRFDTSMARGPSALLGYLGLATVALVVLFGIIVLLVSLGPTGHPVHALYNALLHVIDPGTVAGDDTGSPSFVVLQLILTFGGIVIFSAFIGVLATSVDERLHELRKGRSLVLERDHTLVLGWSDTVFTVISELAIANENERDPSIVILAERDKVEMEDAIRDKVPDLRGTRVVCRTGSSIDLRDLAIANPQDARAIIVLSPDEDEPDASVIKTILALTRGPGRRPEPYHIVAEIQDARNLEAARLVAGDEAVLVDKSETIARIIVQTARQSGAAAVYTELLDFDGDEVYFHADPSLEGKTYADAQLAYEDCTIIGVHGANGNSGLNPPADLVLPPGATVIAIAEDDSRLAAAERGAVRADGGVIVAVNGFTAAPAHSLILGINSRTPTVIRELDAYVEPGSSVLVVADREIDRDALLAKIGPLRHLTVDVQRGATTERRTLEALDLARFDHAIVMRYADDLDPQRADARTLVTLLHLRDIADRSGVRCPVVSEMLDDRNRELAQVTKVDDVIVSDQVISLLLTQISENRHLAGVFTELFEADGSEVYLRDASAYVTPGATTPFATFVAAASQRGETAIGYRHADPAAAPDAPADGVRVNPRKSLELTVRPGDRVIVLAED</sequence>
<keyword evidence="7 9" id="KW-0472">Membrane</keyword>
<keyword evidence="4 9" id="KW-0812">Transmembrane</keyword>
<evidence type="ECO:0000313" key="13">
    <source>
        <dbReference type="Proteomes" id="UP001058860"/>
    </source>
</evidence>